<feature type="transmembrane region" description="Helical" evidence="37">
    <location>
        <begin position="482"/>
        <end position="509"/>
    </location>
</feature>
<keyword evidence="12" id="KW-1168">Fusion of virus membrane with host membrane</keyword>
<keyword evidence="22" id="KW-0863">Zinc-finger</keyword>
<sequence>MILLSLLLVTVLGKEHYNVDLQCPHDTRQDTGFTYGSVDMPGGPLHEMQATTVESSCPFEMHPIRKAITAIKQLSWQKASSAGADSNAADNTFEARVQDSAVQALCLLDPTTANQLTYSRKALACIEYSCNKTMCIPTVHVVVPQVICQTVRSCSLTWQNIKIMLNFERTFCPHGIITGGNCFQPMYQAKNVPHNADFMDLRVSCFLTLGKPGSSTRLTNEKIVKELERVAGHDSCTDNGFEAYYTCFFQGYSLVINAPRAGDAIADEILQKMINNTHGEDHDRLGMGQTTMRVAGKKEMDLKDSSEKIETQCISGSILYTSNYVYPKKVDQKYISILTEGVIPKVNYTTCDKKVVPVIWQGSISVPGFFEHLDPCKVFCSLTGPGAGCEAFSPTGIFNISSPTCLIGKLHRYKQLEDQISFVCQRVDNDIIVYCNGQKKVIKTETLVIGQCIYTVTSLFSLVPKIAHSIAVEICVTGVHGWAAAALIITFCFGWLLIPSCTWCVIQFLKGFLIIFNKHTGTSRWNLMLAKLKEEFHHTVGNTTCKLCFKETMCTEELNAHNNYCDKGTCPYCLKDVGQSAVLLNEHSKVCLLSDKFLKKIRETTKCPSQTTRLYRQVGAFRYRNRCYIAMVWTVLLIIESLIWAVSATQMSDFDSTQKWYDTAHGVGHIPLQLDYELDFSLSSASSYVHKRYLIDPRNPERKVPFTVTIGPQMIDARIQTLGRWMDAELNVKSVFHCYGACSKFAYPWQHAACSREHDYQYQSGWGCNPADCPGVGTGCTACAVYIDKLIPRATVVKLLSIRYTRHVCVQIGTEQGCKQLDSTDCYNTNHGKVCITGTTSNLQVGDTLVFLGPLDQGAVIIRQWCSSTCKFGDPGDIMDIGGKVLCPEMEGTIERVCRFAVEPTCVFQGNTVSGYKRFLSTRDSFVSVNITNSQMTSEGLRWTDASDKYRDHINVIVSKDVDFEELSENPCHVDLQTLSVEGSWGSGIGFKLTFSVSLTECASFLTTVKACDNAICYGGVVASLVRGSNTVIVQGKGGHSGSQFKCCHDEHCSSTGLQASAPHLERIEDSYNLDSLVYNDGAPKCGAQCWFIKVGEWLKGILSGNWWVILLLIGVMLVSLLLLGFLCPARRNYK</sequence>
<accession>A0A5B7LJX7</accession>
<evidence type="ECO:0000256" key="36">
    <source>
        <dbReference type="ARBA" id="ARBA00031199"/>
    </source>
</evidence>
<evidence type="ECO:0000256" key="12">
    <source>
        <dbReference type="ARBA" id="ARBA00022506"/>
    </source>
</evidence>
<evidence type="ECO:0000256" key="32">
    <source>
        <dbReference type="ARBA" id="ARBA00023180"/>
    </source>
</evidence>
<dbReference type="Pfam" id="PF01561">
    <property type="entry name" value="Hanta_Gc_N"/>
    <property type="match status" value="1"/>
</dbReference>
<evidence type="ECO:0000256" key="7">
    <source>
        <dbReference type="ARBA" id="ARBA00004426"/>
    </source>
</evidence>
<evidence type="ECO:0000256" key="30">
    <source>
        <dbReference type="ARBA" id="ARBA00023147"/>
    </source>
</evidence>
<dbReference type="Pfam" id="PF01567">
    <property type="entry name" value="Hanta_Gn-H"/>
    <property type="match status" value="1"/>
</dbReference>
<dbReference type="GO" id="GO:0052170">
    <property type="term" value="P:symbiont-mediated suppression of host innate immune response"/>
    <property type="evidence" value="ECO:0007669"/>
    <property type="project" value="UniProtKB-KW"/>
</dbReference>
<evidence type="ECO:0000256" key="20">
    <source>
        <dbReference type="ARBA" id="ARBA00022729"/>
    </source>
</evidence>
<keyword evidence="15" id="KW-1162">Viral penetration into host cytoplasm</keyword>
<keyword evidence="35" id="KW-1160">Virus entry into host cell</keyword>
<dbReference type="InterPro" id="IPR002534">
    <property type="entry name" value="Hanta_Gn-H"/>
</dbReference>
<feature type="domain" description="Hantavirus glycoprotein Gn head" evidence="39">
    <location>
        <begin position="22"/>
        <end position="371"/>
    </location>
</feature>
<keyword evidence="32" id="KW-0325">Glycoprotein</keyword>
<keyword evidence="27" id="KW-1043">Host membrane</keyword>
<name>A0A5B7LJX7_9VIRU</name>
<evidence type="ECO:0000256" key="31">
    <source>
        <dbReference type="ARBA" id="ARBA00023157"/>
    </source>
</evidence>
<evidence type="ECO:0000259" key="39">
    <source>
        <dbReference type="Pfam" id="PF01567"/>
    </source>
</evidence>
<keyword evidence="30" id="KW-1045">Host mitochondrion</keyword>
<feature type="domain" description="Glycoprotein Gc C-terminal bunyavirales" evidence="42">
    <location>
        <begin position="974"/>
        <end position="1133"/>
    </location>
</feature>
<keyword evidence="34" id="KW-0899">Viral immunoevasion</keyword>
<keyword evidence="26" id="KW-0946">Virion</keyword>
<keyword evidence="11" id="KW-1113">Inhibition of host RLR pathway by virus</keyword>
<dbReference type="KEGG" id="vg:80550787"/>
<evidence type="ECO:0000256" key="1">
    <source>
        <dbReference type="ARBA" id="ARBA00004153"/>
    </source>
</evidence>
<dbReference type="Gene3D" id="1.10.8.1320">
    <property type="match status" value="1"/>
</dbReference>
<evidence type="ECO:0000256" key="4">
    <source>
        <dbReference type="ARBA" id="ARBA00004252"/>
    </source>
</evidence>
<dbReference type="Pfam" id="PF20682">
    <property type="entry name" value="Hanta_Gc_C"/>
    <property type="match status" value="1"/>
</dbReference>
<dbReference type="GO" id="GO:0008270">
    <property type="term" value="F:zinc ion binding"/>
    <property type="evidence" value="ECO:0007669"/>
    <property type="project" value="UniProtKB-KW"/>
</dbReference>
<keyword evidence="28 37" id="KW-1133">Transmembrane helix</keyword>
<evidence type="ECO:0000256" key="17">
    <source>
        <dbReference type="ARBA" id="ARBA00022647"/>
    </source>
</evidence>
<keyword evidence="25" id="KW-0862">Zinc</keyword>
<feature type="transmembrane region" description="Helical" evidence="37">
    <location>
        <begin position="627"/>
        <end position="646"/>
    </location>
</feature>
<evidence type="ECO:0000256" key="21">
    <source>
        <dbReference type="ARBA" id="ARBA00022737"/>
    </source>
</evidence>
<evidence type="ECO:0000256" key="26">
    <source>
        <dbReference type="ARBA" id="ARBA00022844"/>
    </source>
</evidence>
<evidence type="ECO:0000256" key="37">
    <source>
        <dbReference type="SAM" id="Phobius"/>
    </source>
</evidence>
<keyword evidence="16" id="KW-1090">Inhibition of host innate immune response by virus</keyword>
<keyword evidence="19" id="KW-0479">Metal-binding</keyword>
<comment type="subcellular location">
    <subcellularLocation>
        <location evidence="4">Host Golgi apparatus membrane</location>
        <topology evidence="4">Multi-pass membrane protein</topology>
    </subcellularLocation>
    <subcellularLocation>
        <location evidence="3">Host Golgi apparatus membrane</location>
        <topology evidence="3">Single-pass type I membrane protein</topology>
    </subcellularLocation>
    <subcellularLocation>
        <location evidence="7">Host cell surface</location>
    </subcellularLocation>
    <subcellularLocation>
        <location evidence="1">Host endoplasmic reticulum membrane</location>
        <topology evidence="1">Multi-pass membrane protein</topology>
    </subcellularLocation>
    <subcellularLocation>
        <location evidence="8">Host endoplasmic reticulum membrane</location>
        <topology evidence="8">Single-pass type I membrane protein</topology>
    </subcellularLocation>
    <subcellularLocation>
        <location evidence="2">Host mitochondrion</location>
    </subcellularLocation>
    <subcellularLocation>
        <location evidence="6">Virion membrane</location>
        <topology evidence="6">Multi-pass membrane protein</topology>
    </subcellularLocation>
    <subcellularLocation>
        <location evidence="5">Virion membrane</location>
        <topology evidence="5">Single-pass membrane protein</topology>
    </subcellularLocation>
</comment>
<reference evidence="43 44" key="1">
    <citation type="journal article" date="2019" name="Virus Res.">
        <title>Co-circulation of distinct shrew-borne hantaviruses in the far east of Russia.</title>
        <authorList>
            <person name="Yashina L.N."/>
            <person name="Kartashov M.Y."/>
            <person name="Wang W."/>
            <person name="Li K."/>
            <person name="Zdanovskaya N.I."/>
            <person name="Ivanov L.I."/>
            <person name="Zhang Y.Z."/>
        </authorList>
    </citation>
    <scope>NUCLEOTIDE SEQUENCE [LARGE SCALE GENOMIC DNA]</scope>
    <source>
        <strain evidence="43 44">Khekhtsir-Sc67/Russia/2008</strain>
    </source>
</reference>
<keyword evidence="44" id="KW-1185">Reference proteome</keyword>
<dbReference type="RefSeq" id="YP_010840185.1">
    <property type="nucleotide sequence ID" value="NC_078484.1"/>
</dbReference>
<keyword evidence="18 37" id="KW-0812">Transmembrane</keyword>
<keyword evidence="20" id="KW-0732">Signal</keyword>
<dbReference type="InterPro" id="IPR048791">
    <property type="entry name" value="Gc_C_bunya"/>
</dbReference>
<dbReference type="GO" id="GO:0039654">
    <property type="term" value="P:fusion of virus membrane with host endosome membrane"/>
    <property type="evidence" value="ECO:0007669"/>
    <property type="project" value="UniProtKB-KW"/>
</dbReference>
<protein>
    <recommendedName>
        <fullName evidence="10">Envelopment polyprotein</fullName>
    </recommendedName>
    <alternativeName>
        <fullName evidence="36">M polyprotein</fullName>
    </alternativeName>
</protein>
<dbReference type="GO" id="GO:0055036">
    <property type="term" value="C:virion membrane"/>
    <property type="evidence" value="ECO:0007669"/>
    <property type="project" value="UniProtKB-SubCell"/>
</dbReference>
<dbReference type="GO" id="GO:0039527">
    <property type="term" value="P:symbiont-mediated suppression of host TRAF-mediated signal transduction"/>
    <property type="evidence" value="ECO:0007669"/>
    <property type="project" value="UniProtKB-KW"/>
</dbReference>
<evidence type="ECO:0000256" key="27">
    <source>
        <dbReference type="ARBA" id="ARBA00022870"/>
    </source>
</evidence>
<evidence type="ECO:0000256" key="3">
    <source>
        <dbReference type="ARBA" id="ARBA00004244"/>
    </source>
</evidence>
<evidence type="ECO:0000256" key="5">
    <source>
        <dbReference type="ARBA" id="ARBA00004381"/>
    </source>
</evidence>
<comment type="similarity">
    <text evidence="9">Belongs to the hantavirus envelope glycoprotein family.</text>
</comment>
<evidence type="ECO:0000256" key="10">
    <source>
        <dbReference type="ARBA" id="ARBA00015294"/>
    </source>
</evidence>
<dbReference type="GO" id="GO:0033650">
    <property type="term" value="C:host cell mitochondrion"/>
    <property type="evidence" value="ECO:0007669"/>
    <property type="project" value="UniProtKB-SubCell"/>
</dbReference>
<keyword evidence="21" id="KW-0677">Repeat</keyword>
<evidence type="ECO:0000256" key="6">
    <source>
        <dbReference type="ARBA" id="ARBA00004385"/>
    </source>
</evidence>
<proteinExistence type="inferred from homology"/>
<keyword evidence="17" id="KW-1110">Inhibition of host TRAFs by virus</keyword>
<feature type="transmembrane region" description="Helical" evidence="37">
    <location>
        <begin position="1107"/>
        <end position="1128"/>
    </location>
</feature>
<evidence type="ECO:0000256" key="19">
    <source>
        <dbReference type="ARBA" id="ARBA00022723"/>
    </source>
</evidence>
<evidence type="ECO:0000256" key="24">
    <source>
        <dbReference type="ARBA" id="ARBA00022812"/>
    </source>
</evidence>
<keyword evidence="29 37" id="KW-0472">Membrane</keyword>
<evidence type="ECO:0000256" key="15">
    <source>
        <dbReference type="ARBA" id="ARBA00022595"/>
    </source>
</evidence>
<evidence type="ECO:0000256" key="33">
    <source>
        <dbReference type="ARBA" id="ARBA00023184"/>
    </source>
</evidence>
<dbReference type="GeneID" id="80550787"/>
<dbReference type="GO" id="GO:0046718">
    <property type="term" value="P:symbiont entry into host cell"/>
    <property type="evidence" value="ECO:0007669"/>
    <property type="project" value="UniProtKB-KW"/>
</dbReference>
<dbReference type="EMBL" id="MH499471">
    <property type="protein sequence ID" value="QBH68030.2"/>
    <property type="molecule type" value="Viral_cRNA"/>
</dbReference>
<feature type="domain" description="Hantavirus glycoprotein Gc N-terminal" evidence="38">
    <location>
        <begin position="657"/>
        <end position="971"/>
    </location>
</feature>
<evidence type="ECO:0000313" key="43">
    <source>
        <dbReference type="EMBL" id="QBH68030.2"/>
    </source>
</evidence>
<keyword evidence="14" id="KW-0945">Host-virus interaction</keyword>
<evidence type="ECO:0000256" key="22">
    <source>
        <dbReference type="ARBA" id="ARBA00022771"/>
    </source>
</evidence>
<feature type="domain" description="ITAM" evidence="40">
    <location>
        <begin position="613"/>
        <end position="644"/>
    </location>
</feature>
<dbReference type="InterPro" id="IPR002532">
    <property type="entry name" value="Hanta_Gc_N"/>
</dbReference>
<dbReference type="GO" id="GO:0007165">
    <property type="term" value="P:signal transduction"/>
    <property type="evidence" value="ECO:0007669"/>
    <property type="project" value="InterPro"/>
</dbReference>
<evidence type="ECO:0000256" key="2">
    <source>
        <dbReference type="ARBA" id="ARBA00004181"/>
    </source>
</evidence>
<evidence type="ECO:0000259" key="42">
    <source>
        <dbReference type="Pfam" id="PF20682"/>
    </source>
</evidence>
<evidence type="ECO:0000259" key="40">
    <source>
        <dbReference type="Pfam" id="PF10538"/>
    </source>
</evidence>
<evidence type="ECO:0000256" key="14">
    <source>
        <dbReference type="ARBA" id="ARBA00022581"/>
    </source>
</evidence>
<keyword evidence="13" id="KW-1170">Fusion of virus membrane with host endosomal membrane</keyword>
<evidence type="ECO:0000256" key="16">
    <source>
        <dbReference type="ARBA" id="ARBA00022632"/>
    </source>
</evidence>
<evidence type="ECO:0000256" key="11">
    <source>
        <dbReference type="ARBA" id="ARBA00022482"/>
    </source>
</evidence>
<evidence type="ECO:0000256" key="18">
    <source>
        <dbReference type="ARBA" id="ARBA00022692"/>
    </source>
</evidence>
<evidence type="ECO:0000259" key="41">
    <source>
        <dbReference type="Pfam" id="PF20679"/>
    </source>
</evidence>
<evidence type="ECO:0000256" key="29">
    <source>
        <dbReference type="ARBA" id="ARBA00023136"/>
    </source>
</evidence>
<dbReference type="Proteomes" id="UP000683128">
    <property type="component" value="Genome"/>
</dbReference>
<evidence type="ECO:0000259" key="38">
    <source>
        <dbReference type="Pfam" id="PF01561"/>
    </source>
</evidence>
<dbReference type="GO" id="GO:0019062">
    <property type="term" value="P:virion attachment to host cell"/>
    <property type="evidence" value="ECO:0007669"/>
    <property type="project" value="UniProtKB-KW"/>
</dbReference>
<keyword evidence="24" id="KW-1040">Host Golgi apparatus</keyword>
<dbReference type="InterPro" id="IPR012316">
    <property type="entry name" value="ITAM_motif_hantavir-typ"/>
</dbReference>
<evidence type="ECO:0000256" key="34">
    <source>
        <dbReference type="ARBA" id="ARBA00023280"/>
    </source>
</evidence>
<dbReference type="GO" id="GO:0044228">
    <property type="term" value="C:host cell surface"/>
    <property type="evidence" value="ECO:0007669"/>
    <property type="project" value="UniProtKB-SubCell"/>
</dbReference>
<evidence type="ECO:0000256" key="28">
    <source>
        <dbReference type="ARBA" id="ARBA00022989"/>
    </source>
</evidence>
<dbReference type="GO" id="GO:0044178">
    <property type="term" value="C:host cell Golgi membrane"/>
    <property type="evidence" value="ECO:0007669"/>
    <property type="project" value="UniProtKB-SubCell"/>
</dbReference>
<evidence type="ECO:0000256" key="8">
    <source>
        <dbReference type="ARBA" id="ARBA00004482"/>
    </source>
</evidence>
<evidence type="ECO:0000256" key="13">
    <source>
        <dbReference type="ARBA" id="ARBA00022510"/>
    </source>
</evidence>
<evidence type="ECO:0000313" key="44">
    <source>
        <dbReference type="Proteomes" id="UP000683128"/>
    </source>
</evidence>
<evidence type="ECO:0000256" key="25">
    <source>
        <dbReference type="ARBA" id="ARBA00022833"/>
    </source>
</evidence>
<dbReference type="GO" id="GO:0044167">
    <property type="term" value="C:host cell endoplasmic reticulum membrane"/>
    <property type="evidence" value="ECO:0007669"/>
    <property type="project" value="UniProtKB-SubCell"/>
</dbReference>
<evidence type="ECO:0000256" key="9">
    <source>
        <dbReference type="ARBA" id="ARBA00005839"/>
    </source>
</evidence>
<evidence type="ECO:0000256" key="23">
    <source>
        <dbReference type="ARBA" id="ARBA00022804"/>
    </source>
</evidence>
<dbReference type="InterPro" id="IPR048790">
    <property type="entry name" value="Gn-B_hanta"/>
</dbReference>
<keyword evidence="31" id="KW-1015">Disulfide bond</keyword>
<dbReference type="Pfam" id="PF10538">
    <property type="entry name" value="ITAM_Cys-rich"/>
    <property type="match status" value="1"/>
</dbReference>
<feature type="domain" description="Glycoprotein Gn base hantavirus" evidence="41">
    <location>
        <begin position="379"/>
        <end position="480"/>
    </location>
</feature>
<organism evidence="43 44">
    <name type="scientific">Lena virus</name>
    <dbReference type="NCBI Taxonomy" id="2847821"/>
    <lineage>
        <taxon>Viruses</taxon>
        <taxon>Riboviria</taxon>
        <taxon>Orthornavirae</taxon>
        <taxon>Negarnaviricota</taxon>
        <taxon>Polyploviricotina</taxon>
        <taxon>Bunyaviricetes</taxon>
        <taxon>Elliovirales</taxon>
        <taxon>Hantaviridae</taxon>
        <taxon>Mammantavirinae</taxon>
        <taxon>Mobatvirus</taxon>
        <taxon>Mobatvirus lenaense</taxon>
    </lineage>
</organism>
<dbReference type="Pfam" id="PF20679">
    <property type="entry name" value="Hanta_Gn-B"/>
    <property type="match status" value="1"/>
</dbReference>
<keyword evidence="33" id="KW-1038">Host endoplasmic reticulum</keyword>
<keyword evidence="23" id="KW-1161">Viral attachment to host cell</keyword>
<evidence type="ECO:0000256" key="35">
    <source>
        <dbReference type="ARBA" id="ARBA00023296"/>
    </source>
</evidence>